<feature type="compositionally biased region" description="Basic and acidic residues" evidence="1">
    <location>
        <begin position="320"/>
        <end position="331"/>
    </location>
</feature>
<dbReference type="RefSeq" id="WP_121156493.1">
    <property type="nucleotide sequence ID" value="NZ_RBKT01000001.1"/>
</dbReference>
<dbReference type="Gene3D" id="3.10.180.10">
    <property type="entry name" value="2,3-Dihydroxybiphenyl 1,2-Dioxygenase, domain 1"/>
    <property type="match status" value="1"/>
</dbReference>
<evidence type="ECO:0000259" key="3">
    <source>
        <dbReference type="PROSITE" id="PS51819"/>
    </source>
</evidence>
<protein>
    <submittedName>
        <fullName evidence="4">Glyoxalase/bleomycin resistance protein/dioxygenase superfamily protein</fullName>
    </submittedName>
</protein>
<dbReference type="InterPro" id="IPR037523">
    <property type="entry name" value="VOC_core"/>
</dbReference>
<feature type="compositionally biased region" description="Acidic residues" evidence="1">
    <location>
        <begin position="295"/>
        <end position="304"/>
    </location>
</feature>
<keyword evidence="2" id="KW-1133">Transmembrane helix</keyword>
<feature type="compositionally biased region" description="Basic and acidic residues" evidence="1">
    <location>
        <begin position="269"/>
        <end position="294"/>
    </location>
</feature>
<dbReference type="GO" id="GO:0051213">
    <property type="term" value="F:dioxygenase activity"/>
    <property type="evidence" value="ECO:0007669"/>
    <property type="project" value="UniProtKB-KW"/>
</dbReference>
<keyword evidence="4" id="KW-0223">Dioxygenase</keyword>
<evidence type="ECO:0000313" key="5">
    <source>
        <dbReference type="Proteomes" id="UP000277671"/>
    </source>
</evidence>
<keyword evidence="4" id="KW-0560">Oxidoreductase</keyword>
<gene>
    <name evidence="4" type="ORF">BDK92_2062</name>
</gene>
<proteinExistence type="predicted"/>
<name>A0A495JFH1_9ACTN</name>
<sequence length="508" mass="54474">MADGVRRSVAPVRKLVAGVLGTFATFVILFGCGMPSWAIVALGVALLVLAIGLGLVTTVRSGARAWVAGIAHVHSVSEPPASSVFGRCELQIVLDAPGLPPRSIRVRDPRVPVTKWPAPGTALPIMVAIDDPRHVRILWDEVPTHTEAAERGDLPPEFDEDLDRLRDDVLIEEDVPPWVRRGADDGYRPPSPGDPVTADLDDDLRGLREEPVVVHQTPGGTIVLEGTLVEPPATVPLPRRAKPTPGPTRGPRASSAGDPYPDAPLLHTPTDRLDTDRHDPDWVEDRTEDRVSDRAEEEQAEEEQAEPREPHRAGAGPVVADREPPAPRDEIDLPLDFDDPGTPPAGTDDGRGGPADRTPDVADDEDLLAGLAATPPSAEVGGSGPIHGVGITLLVTDLDRSVTFYRDMLGFFEIDGGDGNAVLASGATRIVLRAIPDVAPINRRLVHLNLEVGDVEAVYEELRGKGVRFTYAPRAVNRGAKLELWAAAFRDPDGHGIALTQWRGRQAS</sequence>
<dbReference type="PROSITE" id="PS51819">
    <property type="entry name" value="VOC"/>
    <property type="match status" value="1"/>
</dbReference>
<evidence type="ECO:0000313" key="4">
    <source>
        <dbReference type="EMBL" id="RKR87770.1"/>
    </source>
</evidence>
<reference evidence="4 5" key="1">
    <citation type="submission" date="2018-10" db="EMBL/GenBank/DDBJ databases">
        <title>Sequencing the genomes of 1000 actinobacteria strains.</title>
        <authorList>
            <person name="Klenk H.-P."/>
        </authorList>
    </citation>
    <scope>NUCLEOTIDE SEQUENCE [LARGE SCALE GENOMIC DNA]</scope>
    <source>
        <strain evidence="4 5">DSM 45175</strain>
    </source>
</reference>
<dbReference type="OrthoDB" id="115162at2"/>
<dbReference type="Pfam" id="PF00903">
    <property type="entry name" value="Glyoxalase"/>
    <property type="match status" value="1"/>
</dbReference>
<feature type="domain" description="VOC" evidence="3">
    <location>
        <begin position="385"/>
        <end position="502"/>
    </location>
</feature>
<feature type="transmembrane region" description="Helical" evidence="2">
    <location>
        <begin position="37"/>
        <end position="56"/>
    </location>
</feature>
<feature type="transmembrane region" description="Helical" evidence="2">
    <location>
        <begin position="12"/>
        <end position="31"/>
    </location>
</feature>
<dbReference type="EMBL" id="RBKT01000001">
    <property type="protein sequence ID" value="RKR87770.1"/>
    <property type="molecule type" value="Genomic_DNA"/>
</dbReference>
<dbReference type="InterPro" id="IPR004360">
    <property type="entry name" value="Glyas_Fos-R_dOase_dom"/>
</dbReference>
<comment type="caution">
    <text evidence="4">The sequence shown here is derived from an EMBL/GenBank/DDBJ whole genome shotgun (WGS) entry which is preliminary data.</text>
</comment>
<keyword evidence="5" id="KW-1185">Reference proteome</keyword>
<dbReference type="Proteomes" id="UP000277671">
    <property type="component" value="Unassembled WGS sequence"/>
</dbReference>
<dbReference type="CDD" id="cd06587">
    <property type="entry name" value="VOC"/>
    <property type="match status" value="1"/>
</dbReference>
<dbReference type="InterPro" id="IPR029068">
    <property type="entry name" value="Glyas_Bleomycin-R_OHBP_Dase"/>
</dbReference>
<feature type="region of interest" description="Disordered" evidence="1">
    <location>
        <begin position="225"/>
        <end position="362"/>
    </location>
</feature>
<dbReference type="AlphaFoldDB" id="A0A495JFH1"/>
<evidence type="ECO:0000256" key="2">
    <source>
        <dbReference type="SAM" id="Phobius"/>
    </source>
</evidence>
<dbReference type="PROSITE" id="PS51257">
    <property type="entry name" value="PROKAR_LIPOPROTEIN"/>
    <property type="match status" value="1"/>
</dbReference>
<accession>A0A495JFH1</accession>
<keyword evidence="2" id="KW-0812">Transmembrane</keyword>
<organism evidence="4 5">
    <name type="scientific">Micromonospora pisi</name>
    <dbReference type="NCBI Taxonomy" id="589240"/>
    <lineage>
        <taxon>Bacteria</taxon>
        <taxon>Bacillati</taxon>
        <taxon>Actinomycetota</taxon>
        <taxon>Actinomycetes</taxon>
        <taxon>Micromonosporales</taxon>
        <taxon>Micromonosporaceae</taxon>
        <taxon>Micromonospora</taxon>
    </lineage>
</organism>
<evidence type="ECO:0000256" key="1">
    <source>
        <dbReference type="SAM" id="MobiDB-lite"/>
    </source>
</evidence>
<feature type="region of interest" description="Disordered" evidence="1">
    <location>
        <begin position="179"/>
        <end position="201"/>
    </location>
</feature>
<dbReference type="SUPFAM" id="SSF54593">
    <property type="entry name" value="Glyoxalase/Bleomycin resistance protein/Dihydroxybiphenyl dioxygenase"/>
    <property type="match status" value="1"/>
</dbReference>
<keyword evidence="2" id="KW-0472">Membrane</keyword>